<evidence type="ECO:0000256" key="1">
    <source>
        <dbReference type="ARBA" id="ARBA00012417"/>
    </source>
</evidence>
<organism evidence="11 12">
    <name type="scientific">Bombilactobacillus mellis</name>
    <dbReference type="NCBI Taxonomy" id="1218508"/>
    <lineage>
        <taxon>Bacteria</taxon>
        <taxon>Bacillati</taxon>
        <taxon>Bacillota</taxon>
        <taxon>Bacilli</taxon>
        <taxon>Lactobacillales</taxon>
        <taxon>Lactobacillaceae</taxon>
        <taxon>Bombilactobacillus</taxon>
    </lineage>
</organism>
<dbReference type="SUPFAM" id="SSF52540">
    <property type="entry name" value="P-loop containing nucleoside triphosphate hydrolases"/>
    <property type="match status" value="1"/>
</dbReference>
<dbReference type="EMBL" id="JXBZ01000008">
    <property type="protein sequence ID" value="KJY48591.1"/>
    <property type="molecule type" value="Genomic_DNA"/>
</dbReference>
<evidence type="ECO:0000256" key="4">
    <source>
        <dbReference type="ARBA" id="ARBA00022695"/>
    </source>
</evidence>
<evidence type="ECO:0000256" key="8">
    <source>
        <dbReference type="ARBA" id="ARBA00049244"/>
    </source>
</evidence>
<keyword evidence="6" id="KW-0239">DNA-directed DNA polymerase</keyword>
<dbReference type="RefSeq" id="WP_045922855.1">
    <property type="nucleotide sequence ID" value="NZ_JBHTHW010000008.1"/>
</dbReference>
<dbReference type="InterPro" id="IPR005790">
    <property type="entry name" value="DNA_polIII_delta"/>
</dbReference>
<dbReference type="GO" id="GO:0003887">
    <property type="term" value="F:DNA-directed DNA polymerase activity"/>
    <property type="evidence" value="ECO:0007669"/>
    <property type="project" value="UniProtKB-KW"/>
</dbReference>
<dbReference type="STRING" id="1218508.JG29_09930"/>
<feature type="domain" description="DNA polymerase III delta N-terminal" evidence="9">
    <location>
        <begin position="18"/>
        <end position="140"/>
    </location>
</feature>
<proteinExistence type="inferred from homology"/>
<evidence type="ECO:0000256" key="3">
    <source>
        <dbReference type="ARBA" id="ARBA00022679"/>
    </source>
</evidence>
<comment type="caution">
    <text evidence="11">The sequence shown here is derived from an EMBL/GenBank/DDBJ whole genome shotgun (WGS) entry which is preliminary data.</text>
</comment>
<dbReference type="AlphaFoldDB" id="A0A0F4KTQ5"/>
<evidence type="ECO:0000313" key="11">
    <source>
        <dbReference type="EMBL" id="KJY48591.1"/>
    </source>
</evidence>
<evidence type="ECO:0000259" key="9">
    <source>
        <dbReference type="Pfam" id="PF06144"/>
    </source>
</evidence>
<dbReference type="InterPro" id="IPR048466">
    <property type="entry name" value="DNA_pol3_delta-like_C"/>
</dbReference>
<accession>A0A0F4KTQ5</accession>
<keyword evidence="12" id="KW-1185">Reference proteome</keyword>
<dbReference type="NCBIfam" id="TIGR01128">
    <property type="entry name" value="holA"/>
    <property type="match status" value="1"/>
</dbReference>
<keyword evidence="3" id="KW-0808">Transferase</keyword>
<reference evidence="11 12" key="1">
    <citation type="submission" date="2014-12" db="EMBL/GenBank/DDBJ databases">
        <title>Comparative genomics of the lactic acid bacteria isolated from the honey bee gut.</title>
        <authorList>
            <person name="Ellegaard K.M."/>
            <person name="Tamarit D."/>
            <person name="Javelind E."/>
            <person name="Olofsson T."/>
            <person name="Andersson S.G."/>
            <person name="Vasquez A."/>
        </authorList>
    </citation>
    <scope>NUCLEOTIDE SEQUENCE [LARGE SCALE GENOMIC DNA]</scope>
    <source>
        <strain evidence="11 12">Hon2</strain>
    </source>
</reference>
<keyword evidence="4" id="KW-0548">Nucleotidyltransferase</keyword>
<comment type="similarity">
    <text evidence="7">Belongs to the DNA polymerase HolA subunit family.</text>
</comment>
<comment type="catalytic activity">
    <reaction evidence="8">
        <text>DNA(n) + a 2'-deoxyribonucleoside 5'-triphosphate = DNA(n+1) + diphosphate</text>
        <dbReference type="Rhea" id="RHEA:22508"/>
        <dbReference type="Rhea" id="RHEA-COMP:17339"/>
        <dbReference type="Rhea" id="RHEA-COMP:17340"/>
        <dbReference type="ChEBI" id="CHEBI:33019"/>
        <dbReference type="ChEBI" id="CHEBI:61560"/>
        <dbReference type="ChEBI" id="CHEBI:173112"/>
        <dbReference type="EC" id="2.7.7.7"/>
    </reaction>
</comment>
<gene>
    <name evidence="11" type="ORF">JG29_09930</name>
</gene>
<dbReference type="Pfam" id="PF06144">
    <property type="entry name" value="DNA_pol3_delta"/>
    <property type="match status" value="1"/>
</dbReference>
<evidence type="ECO:0000259" key="10">
    <source>
        <dbReference type="Pfam" id="PF21694"/>
    </source>
</evidence>
<dbReference type="Pfam" id="PF21694">
    <property type="entry name" value="DNA_pol3_delta_C"/>
    <property type="match status" value="1"/>
</dbReference>
<evidence type="ECO:0000256" key="6">
    <source>
        <dbReference type="ARBA" id="ARBA00022932"/>
    </source>
</evidence>
<dbReference type="HOGENOM" id="CLU_044694_4_0_9"/>
<keyword evidence="5" id="KW-0235">DNA replication</keyword>
<evidence type="ECO:0000256" key="2">
    <source>
        <dbReference type="ARBA" id="ARBA00017703"/>
    </source>
</evidence>
<dbReference type="PANTHER" id="PTHR34388">
    <property type="entry name" value="DNA POLYMERASE III SUBUNIT DELTA"/>
    <property type="match status" value="1"/>
</dbReference>
<dbReference type="Gene3D" id="1.10.8.60">
    <property type="match status" value="1"/>
</dbReference>
<evidence type="ECO:0000256" key="7">
    <source>
        <dbReference type="ARBA" id="ARBA00034754"/>
    </source>
</evidence>
<dbReference type="Gene3D" id="1.20.272.10">
    <property type="match status" value="1"/>
</dbReference>
<dbReference type="PATRIC" id="fig|1218508.4.peg.978"/>
<feature type="domain" description="DNA polymerase III delta subunit-like C-terminal" evidence="10">
    <location>
        <begin position="216"/>
        <end position="335"/>
    </location>
</feature>
<name>A0A0F4KTQ5_9LACO</name>
<dbReference type="InterPro" id="IPR010372">
    <property type="entry name" value="DNA_pol3_delta_N"/>
</dbReference>
<dbReference type="PANTHER" id="PTHR34388:SF1">
    <property type="entry name" value="DNA POLYMERASE III SUBUNIT DELTA"/>
    <property type="match status" value="1"/>
</dbReference>
<dbReference type="InterPro" id="IPR008921">
    <property type="entry name" value="DNA_pol3_clamp-load_cplx_C"/>
</dbReference>
<evidence type="ECO:0000313" key="12">
    <source>
        <dbReference type="Proteomes" id="UP000033695"/>
    </source>
</evidence>
<dbReference type="GO" id="GO:0006261">
    <property type="term" value="P:DNA-templated DNA replication"/>
    <property type="evidence" value="ECO:0007669"/>
    <property type="project" value="TreeGrafter"/>
</dbReference>
<dbReference type="InterPro" id="IPR027417">
    <property type="entry name" value="P-loop_NTPase"/>
</dbReference>
<dbReference type="Gene3D" id="3.40.50.300">
    <property type="entry name" value="P-loop containing nucleotide triphosphate hydrolases"/>
    <property type="match status" value="1"/>
</dbReference>
<dbReference type="Proteomes" id="UP000033695">
    <property type="component" value="Unassembled WGS sequence"/>
</dbReference>
<dbReference type="SUPFAM" id="SSF48019">
    <property type="entry name" value="post-AAA+ oligomerization domain-like"/>
    <property type="match status" value="1"/>
</dbReference>
<dbReference type="GO" id="GO:0003677">
    <property type="term" value="F:DNA binding"/>
    <property type="evidence" value="ECO:0007669"/>
    <property type="project" value="InterPro"/>
</dbReference>
<dbReference type="EC" id="2.7.7.7" evidence="1"/>
<protein>
    <recommendedName>
        <fullName evidence="2">DNA polymerase III subunit delta</fullName>
        <ecNumber evidence="1">2.7.7.7</ecNumber>
    </recommendedName>
</protein>
<dbReference type="GO" id="GO:0009360">
    <property type="term" value="C:DNA polymerase III complex"/>
    <property type="evidence" value="ECO:0007669"/>
    <property type="project" value="InterPro"/>
</dbReference>
<sequence>MKVQELATALSQQVAPLYLVAGSELQLQDQARQAFMKILAPEEAAMNFAEFDLEQNDISEAVGEANSLPFFGNKRLIFLTHPYFLQANKSSLKIEQDLNVFIDYLKHPQETTVLVIFAPYDKLDRRKKITKLVEKAAITIDTAKLSYQKTLTTIQQQIKAAGFTITDAALKQLVQRCNNDYTLIISQLAKLYIFAMDQHHITLEAVTSLVPQTLDDNVFDLLNALLKGNLRQAEIYYQQLLLLKNDPIALTALAISQLRLLLQVKILTAQGMSAGKLANYLQVHPYRIKLAIQNEKEFSLAKLKQALTELFEMDYQMKSGQGDKEYLFELFMIRFTQKIGQ</sequence>
<evidence type="ECO:0000256" key="5">
    <source>
        <dbReference type="ARBA" id="ARBA00022705"/>
    </source>
</evidence>